<keyword evidence="2" id="KW-1003">Cell membrane</keyword>
<sequence>MIIESIVAFFLSLTLTPYIASLMKKANIVGRDVHKVQEVLVPEMGGLALLISISLASFFTNIPGWIVSVFLLVGVVGVIDDLVNLKQSHKVFLTILVSMPVLFNLERNFLVVFNHKVYLGIFAIIFLWLYVPFVANLVNLLAGFNGLEVGLSSIILFALFVLSKNMKELALIGFFAGLGFLIWNKYPAKVFPGDTGTLSLGALIGLVTITSGLETQATILLLPHIIDFLLKMKVRFKGKSIGKTKVLEDGTLLPPPYTSFLGIMIRALNKVWRATEPRLVLSTWLVEMLLALLVIALL</sequence>
<dbReference type="CDD" id="cd06856">
    <property type="entry name" value="GT_GPT_archaea"/>
    <property type="match status" value="1"/>
</dbReference>
<dbReference type="GO" id="GO:0005886">
    <property type="term" value="C:plasma membrane"/>
    <property type="evidence" value="ECO:0007669"/>
    <property type="project" value="UniProtKB-SubCell"/>
</dbReference>
<organism evidence="8 9">
    <name type="scientific">Pyrococcus furiosus (strain ATCC 43587 / DSM 3638 / JCM 8422 / Vc1)</name>
    <dbReference type="NCBI Taxonomy" id="186497"/>
    <lineage>
        <taxon>Archaea</taxon>
        <taxon>Methanobacteriati</taxon>
        <taxon>Methanobacteriota</taxon>
        <taxon>Thermococci</taxon>
        <taxon>Thermococcales</taxon>
        <taxon>Thermococcaceae</taxon>
        <taxon>Pyrococcus</taxon>
    </lineage>
</organism>
<dbReference type="OrthoDB" id="34534at2157"/>
<evidence type="ECO:0000256" key="6">
    <source>
        <dbReference type="ARBA" id="ARBA00023136"/>
    </source>
</evidence>
<evidence type="ECO:0000256" key="7">
    <source>
        <dbReference type="SAM" id="Phobius"/>
    </source>
</evidence>
<gene>
    <name evidence="8" type="ORF">PFDSM3638_01940</name>
</gene>
<proteinExistence type="predicted"/>
<feature type="transmembrane region" description="Helical" evidence="7">
    <location>
        <begin position="141"/>
        <end position="162"/>
    </location>
</feature>
<dbReference type="GO" id="GO:0071555">
    <property type="term" value="P:cell wall organization"/>
    <property type="evidence" value="ECO:0007669"/>
    <property type="project" value="TreeGrafter"/>
</dbReference>
<keyword evidence="5 7" id="KW-1133">Transmembrane helix</keyword>
<evidence type="ECO:0000256" key="4">
    <source>
        <dbReference type="ARBA" id="ARBA00022692"/>
    </source>
</evidence>
<dbReference type="AlphaFoldDB" id="A0A5C0XTP0"/>
<dbReference type="GO" id="GO:0016780">
    <property type="term" value="F:phosphotransferase activity, for other substituted phosphate groups"/>
    <property type="evidence" value="ECO:0007669"/>
    <property type="project" value="InterPro"/>
</dbReference>
<dbReference type="Proteomes" id="UP000324354">
    <property type="component" value="Chromosome"/>
</dbReference>
<evidence type="ECO:0000256" key="2">
    <source>
        <dbReference type="ARBA" id="ARBA00022475"/>
    </source>
</evidence>
<dbReference type="EMBL" id="CP023154">
    <property type="protein sequence ID" value="QEK78110.1"/>
    <property type="molecule type" value="Genomic_DNA"/>
</dbReference>
<feature type="transmembrane region" description="Helical" evidence="7">
    <location>
        <begin position="198"/>
        <end position="230"/>
    </location>
</feature>
<keyword evidence="4 7" id="KW-0812">Transmembrane</keyword>
<dbReference type="PANTHER" id="PTHR22926:SF3">
    <property type="entry name" value="UNDECAPRENYL-PHOSPHATE ALPHA-N-ACETYLGLUCOSAMINYL 1-PHOSPHATE TRANSFERASE"/>
    <property type="match status" value="1"/>
</dbReference>
<feature type="transmembrane region" description="Helical" evidence="7">
    <location>
        <begin position="169"/>
        <end position="186"/>
    </location>
</feature>
<evidence type="ECO:0000313" key="9">
    <source>
        <dbReference type="Proteomes" id="UP000324354"/>
    </source>
</evidence>
<protein>
    <submittedName>
        <fullName evidence="8">UDP-N-acetylglucosamine--dolichyl-phosphate N-acetylglucosaminephosphotransferase</fullName>
    </submittedName>
</protein>
<evidence type="ECO:0000256" key="5">
    <source>
        <dbReference type="ARBA" id="ARBA00022989"/>
    </source>
</evidence>
<dbReference type="GeneID" id="13302200"/>
<feature type="transmembrane region" description="Helical" evidence="7">
    <location>
        <begin position="44"/>
        <end position="76"/>
    </location>
</feature>
<reference evidence="8 9" key="1">
    <citation type="submission" date="2017-08" db="EMBL/GenBank/DDBJ databases">
        <title>Resequencing and Reannotation of the genome of Pyrococcus furiosus type strain DSM3638.</title>
        <authorList>
            <person name="Reichelt R.M."/>
            <person name="Bunk B."/>
        </authorList>
    </citation>
    <scope>NUCLEOTIDE SEQUENCE [LARGE SCALE GENOMIC DNA]</scope>
    <source>
        <strain evidence="8 9">DSM 3638</strain>
    </source>
</reference>
<keyword evidence="6 7" id="KW-0472">Membrane</keyword>
<dbReference type="PANTHER" id="PTHR22926">
    <property type="entry name" value="PHOSPHO-N-ACETYLMURAMOYL-PENTAPEPTIDE-TRANSFERASE"/>
    <property type="match status" value="1"/>
</dbReference>
<accession>A0A5C0XTP0</accession>
<dbReference type="InterPro" id="IPR000715">
    <property type="entry name" value="Glycosyl_transferase_4"/>
</dbReference>
<evidence type="ECO:0000256" key="1">
    <source>
        <dbReference type="ARBA" id="ARBA00004651"/>
    </source>
</evidence>
<dbReference type="GeneID" id="41712191"/>
<comment type="subcellular location">
    <subcellularLocation>
        <location evidence="1">Cell membrane</location>
        <topology evidence="1">Multi-pass membrane protein</topology>
    </subcellularLocation>
</comment>
<dbReference type="Pfam" id="PF00953">
    <property type="entry name" value="Glycos_transf_4"/>
    <property type="match status" value="1"/>
</dbReference>
<name>A0A5C0XTP0_PYRFU</name>
<feature type="transmembrane region" description="Helical" evidence="7">
    <location>
        <begin position="117"/>
        <end position="135"/>
    </location>
</feature>
<feature type="transmembrane region" description="Helical" evidence="7">
    <location>
        <begin position="6"/>
        <end position="23"/>
    </location>
</feature>
<dbReference type="GO" id="GO:0044038">
    <property type="term" value="P:cell wall macromolecule biosynthetic process"/>
    <property type="evidence" value="ECO:0007669"/>
    <property type="project" value="TreeGrafter"/>
</dbReference>
<feature type="transmembrane region" description="Helical" evidence="7">
    <location>
        <begin position="279"/>
        <end position="297"/>
    </location>
</feature>
<evidence type="ECO:0000313" key="8">
    <source>
        <dbReference type="EMBL" id="QEK78110.1"/>
    </source>
</evidence>
<dbReference type="RefSeq" id="WP_011011507.1">
    <property type="nucleotide sequence ID" value="NC_003413.1"/>
</dbReference>
<feature type="transmembrane region" description="Helical" evidence="7">
    <location>
        <begin position="88"/>
        <end position="105"/>
    </location>
</feature>
<evidence type="ECO:0000256" key="3">
    <source>
        <dbReference type="ARBA" id="ARBA00022679"/>
    </source>
</evidence>
<keyword evidence="3 8" id="KW-0808">Transferase</keyword>